<reference evidence="2" key="2">
    <citation type="submission" date="2020-09" db="EMBL/GenBank/DDBJ databases">
        <authorList>
            <person name="Sun Q."/>
            <person name="Zhou Y."/>
        </authorList>
    </citation>
    <scope>NUCLEOTIDE SEQUENCE</scope>
    <source>
        <strain evidence="2">CGMCC 1.15082</strain>
    </source>
</reference>
<evidence type="ECO:0000313" key="2">
    <source>
        <dbReference type="EMBL" id="GGB12396.1"/>
    </source>
</evidence>
<dbReference type="AlphaFoldDB" id="A0A916WLS9"/>
<organism evidence="2 3">
    <name type="scientific">Brucella endophytica</name>
    <dbReference type="NCBI Taxonomy" id="1963359"/>
    <lineage>
        <taxon>Bacteria</taxon>
        <taxon>Pseudomonadati</taxon>
        <taxon>Pseudomonadota</taxon>
        <taxon>Alphaproteobacteria</taxon>
        <taxon>Hyphomicrobiales</taxon>
        <taxon>Brucellaceae</taxon>
        <taxon>Brucella/Ochrobactrum group</taxon>
        <taxon>Brucella</taxon>
    </lineage>
</organism>
<feature type="region of interest" description="Disordered" evidence="1">
    <location>
        <begin position="1"/>
        <end position="23"/>
    </location>
</feature>
<evidence type="ECO:0000256" key="1">
    <source>
        <dbReference type="SAM" id="MobiDB-lite"/>
    </source>
</evidence>
<keyword evidence="3" id="KW-1185">Reference proteome</keyword>
<dbReference type="EMBL" id="BMHH01000039">
    <property type="protein sequence ID" value="GGB12396.1"/>
    <property type="molecule type" value="Genomic_DNA"/>
</dbReference>
<sequence length="52" mass="5656">MAPRGGGQDTPPQLAQWHNNEWGFNAPVDGHGISLPDGRVFERINGSYTPIP</sequence>
<proteinExistence type="predicted"/>
<reference evidence="2" key="1">
    <citation type="journal article" date="2014" name="Int. J. Syst. Evol. Microbiol.">
        <title>Complete genome sequence of Corynebacterium casei LMG S-19264T (=DSM 44701T), isolated from a smear-ripened cheese.</title>
        <authorList>
            <consortium name="US DOE Joint Genome Institute (JGI-PGF)"/>
            <person name="Walter F."/>
            <person name="Albersmeier A."/>
            <person name="Kalinowski J."/>
            <person name="Ruckert C."/>
        </authorList>
    </citation>
    <scope>NUCLEOTIDE SEQUENCE</scope>
    <source>
        <strain evidence="2">CGMCC 1.15082</strain>
    </source>
</reference>
<name>A0A916WLS9_9HYPH</name>
<accession>A0A916WLS9</accession>
<dbReference type="Proteomes" id="UP000646478">
    <property type="component" value="Unassembled WGS sequence"/>
</dbReference>
<evidence type="ECO:0000313" key="3">
    <source>
        <dbReference type="Proteomes" id="UP000646478"/>
    </source>
</evidence>
<feature type="compositionally biased region" description="Polar residues" evidence="1">
    <location>
        <begin position="10"/>
        <end position="19"/>
    </location>
</feature>
<gene>
    <name evidence="2" type="ORF">GCM10011491_45340</name>
</gene>
<comment type="caution">
    <text evidence="2">The sequence shown here is derived from an EMBL/GenBank/DDBJ whole genome shotgun (WGS) entry which is preliminary data.</text>
</comment>
<protein>
    <submittedName>
        <fullName evidence="2">Uncharacterized protein</fullName>
    </submittedName>
</protein>